<dbReference type="PANTHER" id="PTHR24321">
    <property type="entry name" value="DEHYDROGENASES, SHORT CHAIN"/>
    <property type="match status" value="1"/>
</dbReference>
<dbReference type="Proteomes" id="UP000674938">
    <property type="component" value="Unassembled WGS sequence"/>
</dbReference>
<name>A0A940PJ90_9ENTE</name>
<proteinExistence type="inferred from homology"/>
<dbReference type="Pfam" id="PF13561">
    <property type="entry name" value="adh_short_C2"/>
    <property type="match status" value="1"/>
</dbReference>
<evidence type="ECO:0000313" key="3">
    <source>
        <dbReference type="EMBL" id="MBP1044586.1"/>
    </source>
</evidence>
<dbReference type="InterPro" id="IPR036291">
    <property type="entry name" value="NAD(P)-bd_dom_sf"/>
</dbReference>
<dbReference type="PANTHER" id="PTHR24321:SF8">
    <property type="entry name" value="ESTRADIOL 17-BETA-DEHYDROGENASE 8-RELATED"/>
    <property type="match status" value="1"/>
</dbReference>
<evidence type="ECO:0000256" key="2">
    <source>
        <dbReference type="ARBA" id="ARBA00023002"/>
    </source>
</evidence>
<dbReference type="FunFam" id="3.40.50.720:FF:000084">
    <property type="entry name" value="Short-chain dehydrogenase reductase"/>
    <property type="match status" value="1"/>
</dbReference>
<keyword evidence="4" id="KW-1185">Reference proteome</keyword>
<gene>
    <name evidence="3" type="ORF">I6N95_26605</name>
</gene>
<comment type="caution">
    <text evidence="3">The sequence shown here is derived from an EMBL/GenBank/DDBJ whole genome shotgun (WGS) entry which is preliminary data.</text>
</comment>
<dbReference type="EMBL" id="JAEEGA010000034">
    <property type="protein sequence ID" value="MBP1044586.1"/>
    <property type="molecule type" value="Genomic_DNA"/>
</dbReference>
<evidence type="ECO:0000313" key="4">
    <source>
        <dbReference type="Proteomes" id="UP000674938"/>
    </source>
</evidence>
<comment type="similarity">
    <text evidence="1">Belongs to the short-chain dehydrogenases/reductases (SDR) family.</text>
</comment>
<dbReference type="InterPro" id="IPR002347">
    <property type="entry name" value="SDR_fam"/>
</dbReference>
<dbReference type="GO" id="GO:0016491">
    <property type="term" value="F:oxidoreductase activity"/>
    <property type="evidence" value="ECO:0007669"/>
    <property type="project" value="UniProtKB-KW"/>
</dbReference>
<reference evidence="3" key="1">
    <citation type="submission" date="2020-12" db="EMBL/GenBank/DDBJ databases">
        <title>Vagococcus allomyrinae sp. nov. and Enterococcus lavae sp. nov., isolated from the larvae of Allomyrina dichotoma.</title>
        <authorList>
            <person name="Lee S.D."/>
        </authorList>
    </citation>
    <scope>NUCLEOTIDE SEQUENCE</scope>
    <source>
        <strain evidence="3">BWB3-3</strain>
    </source>
</reference>
<keyword evidence="2" id="KW-0560">Oxidoreductase</keyword>
<dbReference type="SUPFAM" id="SSF51735">
    <property type="entry name" value="NAD(P)-binding Rossmann-fold domains"/>
    <property type="match status" value="1"/>
</dbReference>
<dbReference type="Gene3D" id="3.40.50.720">
    <property type="entry name" value="NAD(P)-binding Rossmann-like Domain"/>
    <property type="match status" value="1"/>
</dbReference>
<dbReference type="PRINTS" id="PR00081">
    <property type="entry name" value="GDHRDH"/>
</dbReference>
<evidence type="ECO:0000256" key="1">
    <source>
        <dbReference type="ARBA" id="ARBA00006484"/>
    </source>
</evidence>
<dbReference type="GO" id="GO:0008206">
    <property type="term" value="P:bile acid metabolic process"/>
    <property type="evidence" value="ECO:0007669"/>
    <property type="project" value="UniProtKB-ARBA"/>
</dbReference>
<organism evidence="3 4">
    <name type="scientific">Vagococcus allomyrinae</name>
    <dbReference type="NCBI Taxonomy" id="2794353"/>
    <lineage>
        <taxon>Bacteria</taxon>
        <taxon>Bacillati</taxon>
        <taxon>Bacillota</taxon>
        <taxon>Bacilli</taxon>
        <taxon>Lactobacillales</taxon>
        <taxon>Enterococcaceae</taxon>
        <taxon>Vagococcus</taxon>
    </lineage>
</organism>
<dbReference type="CDD" id="cd05233">
    <property type="entry name" value="SDR_c"/>
    <property type="match status" value="1"/>
</dbReference>
<protein>
    <submittedName>
        <fullName evidence="3">SDR family oxidoreductase</fullName>
    </submittedName>
</protein>
<dbReference type="AlphaFoldDB" id="A0A940PJ90"/>
<dbReference type="RefSeq" id="WP_209533148.1">
    <property type="nucleotide sequence ID" value="NZ_JAEEGA010000034.1"/>
</dbReference>
<accession>A0A940PJ90</accession>
<sequence length="256" mass="28458">MKSILITGGASGLGRHLAQRYENKGYLVYVLDMNEEKLTEVATKQIIPIHLDVSEESKWHEQVLPIIEENSGRLDCVIACAGVMRVGSVEECSRETWELMFNANLTAHFMTAKMTMPYLKQSRGNILFIGSPSATFAVRQEVSYITFKHGICGLMKSVAFDYGRSGVRANVVHPGWMKTPMSDLEMEEIMEREGVTLEEAYAQVCKHLPCQRPASLTEISNVIEFVCSDQASYMTGSEILVDGGASIVDVGMLEMM</sequence>